<dbReference type="RefSeq" id="WP_379479239.1">
    <property type="nucleotide sequence ID" value="NZ_JBHMCE010000017.1"/>
</dbReference>
<dbReference type="EMBL" id="JBHMCE010000017">
    <property type="protein sequence ID" value="MFB9533130.1"/>
    <property type="molecule type" value="Genomic_DNA"/>
</dbReference>
<organism evidence="1 2">
    <name type="scientific">Nonomuraea roseola</name>
    <dbReference type="NCBI Taxonomy" id="46179"/>
    <lineage>
        <taxon>Bacteria</taxon>
        <taxon>Bacillati</taxon>
        <taxon>Actinomycetota</taxon>
        <taxon>Actinomycetes</taxon>
        <taxon>Streptosporangiales</taxon>
        <taxon>Streptosporangiaceae</taxon>
        <taxon>Nonomuraea</taxon>
    </lineage>
</organism>
<dbReference type="SUPFAM" id="SSF56281">
    <property type="entry name" value="Metallo-hydrolase/oxidoreductase"/>
    <property type="match status" value="1"/>
</dbReference>
<dbReference type="InterPro" id="IPR039344">
    <property type="entry name" value="MBLAC1"/>
</dbReference>
<name>A0ABV5QC94_9ACTN</name>
<dbReference type="PANTHER" id="PTHR23200:SF48">
    <property type="entry name" value="METALLO-BETA-LACTAMASE DOMAIN-CONTAINING PROTEIN 1"/>
    <property type="match status" value="1"/>
</dbReference>
<proteinExistence type="predicted"/>
<gene>
    <name evidence="1" type="ORF">ACFFRN_41560</name>
</gene>
<dbReference type="InterPro" id="IPR036866">
    <property type="entry name" value="RibonucZ/Hydroxyglut_hydro"/>
</dbReference>
<evidence type="ECO:0000313" key="2">
    <source>
        <dbReference type="Proteomes" id="UP001589646"/>
    </source>
</evidence>
<protein>
    <recommendedName>
        <fullName evidence="3">MBL fold metallo-hydrolase</fullName>
    </recommendedName>
</protein>
<feature type="non-terminal residue" evidence="1">
    <location>
        <position position="1"/>
    </location>
</feature>
<dbReference type="Gene3D" id="3.60.15.10">
    <property type="entry name" value="Ribonuclease Z/Hydroxyacylglutathione hydrolase-like"/>
    <property type="match status" value="1"/>
</dbReference>
<dbReference type="PANTHER" id="PTHR23200">
    <property type="entry name" value="METALLO-BETA-LACTAMASE DOMAIN-CONTAINING PROTEIN 1"/>
    <property type="match status" value="1"/>
</dbReference>
<evidence type="ECO:0000313" key="1">
    <source>
        <dbReference type="EMBL" id="MFB9533130.1"/>
    </source>
</evidence>
<dbReference type="Proteomes" id="UP001589646">
    <property type="component" value="Unassembled WGS sequence"/>
</dbReference>
<reference evidence="1 2" key="1">
    <citation type="submission" date="2024-09" db="EMBL/GenBank/DDBJ databases">
        <authorList>
            <person name="Sun Q."/>
            <person name="Mori K."/>
        </authorList>
    </citation>
    <scope>NUCLEOTIDE SEQUENCE [LARGE SCALE GENOMIC DNA]</scope>
    <source>
        <strain evidence="1 2">JCM 3323</strain>
    </source>
</reference>
<evidence type="ECO:0008006" key="3">
    <source>
        <dbReference type="Google" id="ProtNLM"/>
    </source>
</evidence>
<accession>A0ABV5QC94</accession>
<keyword evidence="2" id="KW-1185">Reference proteome</keyword>
<comment type="caution">
    <text evidence="1">The sequence shown here is derived from an EMBL/GenBank/DDBJ whole genome shotgun (WGS) entry which is preliminary data.</text>
</comment>
<sequence length="80" mass="8340">LRLIATPGHSAEDITLLAGTAEGVVAFAGDLWWRADGPADDPVTIDRALLRASRERVLAVADVIVPGHGAPFTPTASTPR</sequence>